<protein>
    <recommendedName>
        <fullName evidence="3">ABM domain-containing protein</fullName>
    </recommendedName>
</protein>
<evidence type="ECO:0000313" key="2">
    <source>
        <dbReference type="Proteomes" id="UP000054266"/>
    </source>
</evidence>
<dbReference type="Proteomes" id="UP000054266">
    <property type="component" value="Unassembled WGS sequence"/>
</dbReference>
<sequence length="214" mass="24326">MFEPLVFPAAEGPGRFTEVASFRKSDVPAEEFSTRVDSILKDTAQFPIYRQILKGTQKDDENTILMVFDWTSAEEKEAFKNDPAMDAVKAKWNGLMDTKSPLRMNHITLPGPAVTPKVPYYEAAMLRIPLSGQDEFRAAMKIFVDTHEPDTWIFFCCAASQEDPEEIIILCGFDNEARAEVADKSAQHQEVKKTNDPMVQGWWKICSYMEKFGQ</sequence>
<dbReference type="HOGENOM" id="CLU_096909_0_0_1"/>
<dbReference type="AlphaFoldDB" id="A0A0D2FB58"/>
<evidence type="ECO:0008006" key="3">
    <source>
        <dbReference type="Google" id="ProtNLM"/>
    </source>
</evidence>
<organism evidence="1 2">
    <name type="scientific">Phialophora macrospora</name>
    <dbReference type="NCBI Taxonomy" id="1851006"/>
    <lineage>
        <taxon>Eukaryota</taxon>
        <taxon>Fungi</taxon>
        <taxon>Dikarya</taxon>
        <taxon>Ascomycota</taxon>
        <taxon>Pezizomycotina</taxon>
        <taxon>Eurotiomycetes</taxon>
        <taxon>Chaetothyriomycetidae</taxon>
        <taxon>Chaetothyriales</taxon>
        <taxon>Herpotrichiellaceae</taxon>
        <taxon>Phialophora</taxon>
    </lineage>
</organism>
<keyword evidence="2" id="KW-1185">Reference proteome</keyword>
<evidence type="ECO:0000313" key="1">
    <source>
        <dbReference type="EMBL" id="KIW64070.1"/>
    </source>
</evidence>
<dbReference type="EMBL" id="KN846961">
    <property type="protein sequence ID" value="KIW64070.1"/>
    <property type="molecule type" value="Genomic_DNA"/>
</dbReference>
<reference evidence="1 2" key="1">
    <citation type="submission" date="2015-01" db="EMBL/GenBank/DDBJ databases">
        <title>The Genome Sequence of Capronia semiimmersa CBS27337.</title>
        <authorList>
            <consortium name="The Broad Institute Genomics Platform"/>
            <person name="Cuomo C."/>
            <person name="de Hoog S."/>
            <person name="Gorbushina A."/>
            <person name="Stielow B."/>
            <person name="Teixiera M."/>
            <person name="Abouelleil A."/>
            <person name="Chapman S.B."/>
            <person name="Priest M."/>
            <person name="Young S.K."/>
            <person name="Wortman J."/>
            <person name="Nusbaum C."/>
            <person name="Birren B."/>
        </authorList>
    </citation>
    <scope>NUCLEOTIDE SEQUENCE [LARGE SCALE GENOMIC DNA]</scope>
    <source>
        <strain evidence="1 2">CBS 27337</strain>
    </source>
</reference>
<proteinExistence type="predicted"/>
<accession>A0A0D2FB58</accession>
<name>A0A0D2FB58_9EURO</name>
<dbReference type="Gene3D" id="3.30.70.100">
    <property type="match status" value="1"/>
</dbReference>
<gene>
    <name evidence="1" type="ORF">PV04_09028</name>
</gene>